<keyword evidence="1 3" id="KW-0378">Hydrolase</keyword>
<comment type="caution">
    <text evidence="3">The sequence shown here is derived from an EMBL/GenBank/DDBJ whole genome shotgun (WGS) entry which is preliminary data.</text>
</comment>
<gene>
    <name evidence="3" type="ORF">ELS83_16495</name>
</gene>
<dbReference type="Gene3D" id="3.40.50.850">
    <property type="entry name" value="Isochorismatase-like"/>
    <property type="match status" value="1"/>
</dbReference>
<evidence type="ECO:0000313" key="3">
    <source>
        <dbReference type="EMBL" id="NOU61409.1"/>
    </source>
</evidence>
<organism evidence="3 4">
    <name type="scientific">Marinifilum caeruleilacunae</name>
    <dbReference type="NCBI Taxonomy" id="2499076"/>
    <lineage>
        <taxon>Bacteria</taxon>
        <taxon>Pseudomonadati</taxon>
        <taxon>Bacteroidota</taxon>
        <taxon>Bacteroidia</taxon>
        <taxon>Marinilabiliales</taxon>
        <taxon>Marinifilaceae</taxon>
    </lineage>
</organism>
<dbReference type="RefSeq" id="WP_171596673.1">
    <property type="nucleotide sequence ID" value="NZ_RZNH01000033.1"/>
</dbReference>
<dbReference type="Pfam" id="PF00857">
    <property type="entry name" value="Isochorismatase"/>
    <property type="match status" value="1"/>
</dbReference>
<dbReference type="PANTHER" id="PTHR43540:SF1">
    <property type="entry name" value="ISOCHORISMATASE HYDROLASE"/>
    <property type="match status" value="1"/>
</dbReference>
<reference evidence="3 4" key="1">
    <citation type="submission" date="2018-12" db="EMBL/GenBank/DDBJ databases">
        <title>Marinifilum JC070 sp. nov., a marine bacterium isolated from Yongle Blue Hole in the South China Sea.</title>
        <authorList>
            <person name="Fu T."/>
        </authorList>
    </citation>
    <scope>NUCLEOTIDE SEQUENCE [LARGE SCALE GENOMIC DNA]</scope>
    <source>
        <strain evidence="3 4">JC070</strain>
    </source>
</reference>
<dbReference type="InterPro" id="IPR050272">
    <property type="entry name" value="Isochorismatase-like_hydrls"/>
</dbReference>
<dbReference type="PANTHER" id="PTHR43540">
    <property type="entry name" value="PEROXYUREIDOACRYLATE/UREIDOACRYLATE AMIDOHYDROLASE-RELATED"/>
    <property type="match status" value="1"/>
</dbReference>
<keyword evidence="4" id="KW-1185">Reference proteome</keyword>
<evidence type="ECO:0000259" key="2">
    <source>
        <dbReference type="Pfam" id="PF00857"/>
    </source>
</evidence>
<dbReference type="InterPro" id="IPR036380">
    <property type="entry name" value="Isochorismatase-like_sf"/>
</dbReference>
<dbReference type="GO" id="GO:0016787">
    <property type="term" value="F:hydrolase activity"/>
    <property type="evidence" value="ECO:0007669"/>
    <property type="project" value="UniProtKB-KW"/>
</dbReference>
<proteinExistence type="predicted"/>
<dbReference type="EMBL" id="RZNH01000033">
    <property type="protein sequence ID" value="NOU61409.1"/>
    <property type="molecule type" value="Genomic_DNA"/>
</dbReference>
<evidence type="ECO:0000313" key="4">
    <source>
        <dbReference type="Proteomes" id="UP000732105"/>
    </source>
</evidence>
<sequence>MKADKNTALLLIDLQKGFEDIEYWGGGRNNPDAELNASKILNAWREMNLPLFHIQHCSTTPGSPLMPGNAGNDFLDLTKPLAGEKIIQKNVNSAFIGTDLKEQLDEMGIKKLVIVGLTTDHCISTTTRMAGNFGYETYLIEDAVATFDKIGLDGKKLSAQLIHDTALASLHEEFARVIQSVDLIK</sequence>
<evidence type="ECO:0000256" key="1">
    <source>
        <dbReference type="ARBA" id="ARBA00022801"/>
    </source>
</evidence>
<dbReference type="InterPro" id="IPR000868">
    <property type="entry name" value="Isochorismatase-like_dom"/>
</dbReference>
<feature type="domain" description="Isochorismatase-like" evidence="2">
    <location>
        <begin position="7"/>
        <end position="179"/>
    </location>
</feature>
<dbReference type="CDD" id="cd01014">
    <property type="entry name" value="nicotinamidase_related"/>
    <property type="match status" value="1"/>
</dbReference>
<name>A0ABX1WZ67_9BACT</name>
<dbReference type="Proteomes" id="UP000732105">
    <property type="component" value="Unassembled WGS sequence"/>
</dbReference>
<dbReference type="SUPFAM" id="SSF52499">
    <property type="entry name" value="Isochorismatase-like hydrolases"/>
    <property type="match status" value="1"/>
</dbReference>
<protein>
    <submittedName>
        <fullName evidence="3">Cysteine hydrolase</fullName>
    </submittedName>
</protein>
<accession>A0ABX1WZ67</accession>